<organism evidence="1 2">
    <name type="scientific">Armillaria luteobubalina</name>
    <dbReference type="NCBI Taxonomy" id="153913"/>
    <lineage>
        <taxon>Eukaryota</taxon>
        <taxon>Fungi</taxon>
        <taxon>Dikarya</taxon>
        <taxon>Basidiomycota</taxon>
        <taxon>Agaricomycotina</taxon>
        <taxon>Agaricomycetes</taxon>
        <taxon>Agaricomycetidae</taxon>
        <taxon>Agaricales</taxon>
        <taxon>Marasmiineae</taxon>
        <taxon>Physalacriaceae</taxon>
        <taxon>Armillaria</taxon>
    </lineage>
</organism>
<name>A0AA39Q5M5_9AGAR</name>
<evidence type="ECO:0000313" key="1">
    <source>
        <dbReference type="EMBL" id="KAK0496600.1"/>
    </source>
</evidence>
<proteinExistence type="predicted"/>
<gene>
    <name evidence="1" type="ORF">EDD18DRAFT_1074286</name>
</gene>
<dbReference type="EMBL" id="JAUEPU010000015">
    <property type="protein sequence ID" value="KAK0496600.1"/>
    <property type="molecule type" value="Genomic_DNA"/>
</dbReference>
<reference evidence="1" key="1">
    <citation type="submission" date="2023-06" db="EMBL/GenBank/DDBJ databases">
        <authorList>
            <consortium name="Lawrence Berkeley National Laboratory"/>
            <person name="Ahrendt S."/>
            <person name="Sahu N."/>
            <person name="Indic B."/>
            <person name="Wong-Bajracharya J."/>
            <person name="Merenyi Z."/>
            <person name="Ke H.-M."/>
            <person name="Monk M."/>
            <person name="Kocsube S."/>
            <person name="Drula E."/>
            <person name="Lipzen A."/>
            <person name="Balint B."/>
            <person name="Henrissat B."/>
            <person name="Andreopoulos B."/>
            <person name="Martin F.M."/>
            <person name="Harder C.B."/>
            <person name="Rigling D."/>
            <person name="Ford K.L."/>
            <person name="Foster G.D."/>
            <person name="Pangilinan J."/>
            <person name="Papanicolaou A."/>
            <person name="Barry K."/>
            <person name="LaButti K."/>
            <person name="Viragh M."/>
            <person name="Koriabine M."/>
            <person name="Yan M."/>
            <person name="Riley R."/>
            <person name="Champramary S."/>
            <person name="Plett K.L."/>
            <person name="Tsai I.J."/>
            <person name="Slot J."/>
            <person name="Sipos G."/>
            <person name="Plett J."/>
            <person name="Nagy L.G."/>
            <person name="Grigoriev I.V."/>
        </authorList>
    </citation>
    <scope>NUCLEOTIDE SEQUENCE</scope>
    <source>
        <strain evidence="1">HWK02</strain>
    </source>
</reference>
<dbReference type="Proteomes" id="UP001175228">
    <property type="component" value="Unassembled WGS sequence"/>
</dbReference>
<dbReference type="Gene3D" id="1.10.510.10">
    <property type="entry name" value="Transferase(Phosphotransferase) domain 1"/>
    <property type="match status" value="1"/>
</dbReference>
<dbReference type="AlphaFoldDB" id="A0AA39Q5M5"/>
<protein>
    <recommendedName>
        <fullName evidence="3">Protein kinase domain-containing protein</fullName>
    </recommendedName>
</protein>
<comment type="caution">
    <text evidence="1">The sequence shown here is derived from an EMBL/GenBank/DDBJ whole genome shotgun (WGS) entry which is preliminary data.</text>
</comment>
<accession>A0AA39Q5M5</accession>
<sequence length="243" mass="28621">MSQYLADEDLLRDPRNHSIPILDDEEKRAFMVMPRLITFDEPEFHCRREFVEALRQLLEASISYCSFICHRLILCPKGYHFAQTLSYDGVHWNRPSRPRCRVGPIWYYLIDFESAQQFPDGNENAVAKRPLRCGVKSSPEFSLGLPCNPFKLDVYNAAATFFELYEQYQGLDDFKPLLLDMMSEDPLARPDIPEALRRLNELVSSKDKVWLRGRIWMLCTWIKPPSPFVQYLWQKFPALLPYF</sequence>
<evidence type="ECO:0008006" key="3">
    <source>
        <dbReference type="Google" id="ProtNLM"/>
    </source>
</evidence>
<dbReference type="InterPro" id="IPR011009">
    <property type="entry name" value="Kinase-like_dom_sf"/>
</dbReference>
<dbReference type="SUPFAM" id="SSF56112">
    <property type="entry name" value="Protein kinase-like (PK-like)"/>
    <property type="match status" value="1"/>
</dbReference>
<keyword evidence="2" id="KW-1185">Reference proteome</keyword>
<evidence type="ECO:0000313" key="2">
    <source>
        <dbReference type="Proteomes" id="UP001175228"/>
    </source>
</evidence>